<dbReference type="SUPFAM" id="SSF52833">
    <property type="entry name" value="Thioredoxin-like"/>
    <property type="match status" value="1"/>
</dbReference>
<dbReference type="InterPro" id="IPR036249">
    <property type="entry name" value="Thioredoxin-like_sf"/>
</dbReference>
<evidence type="ECO:0000313" key="2">
    <source>
        <dbReference type="EMBL" id="RDV02653.1"/>
    </source>
</evidence>
<dbReference type="AlphaFoldDB" id="A0A371B5D0"/>
<dbReference type="Gene3D" id="1.10.40.110">
    <property type="match status" value="1"/>
</dbReference>
<dbReference type="Pfam" id="PF13462">
    <property type="entry name" value="Thioredoxin_4"/>
    <property type="match status" value="1"/>
</dbReference>
<accession>A0A371B5D0</accession>
<reference evidence="3" key="1">
    <citation type="submission" date="2018-08" db="EMBL/GenBank/DDBJ databases">
        <authorList>
            <person name="Kim S.-J."/>
            <person name="Jung G.-Y."/>
        </authorList>
    </citation>
    <scope>NUCLEOTIDE SEQUENCE [LARGE SCALE GENOMIC DNA]</scope>
    <source>
        <strain evidence="3">GY_G</strain>
    </source>
</reference>
<dbReference type="InterPro" id="IPR012336">
    <property type="entry name" value="Thioredoxin-like_fold"/>
</dbReference>
<organism evidence="2 3">
    <name type="scientific">Sphingorhabdus pulchriflava</name>
    <dbReference type="NCBI Taxonomy" id="2292257"/>
    <lineage>
        <taxon>Bacteria</taxon>
        <taxon>Pseudomonadati</taxon>
        <taxon>Pseudomonadota</taxon>
        <taxon>Alphaproteobacteria</taxon>
        <taxon>Sphingomonadales</taxon>
        <taxon>Sphingomonadaceae</taxon>
        <taxon>Sphingorhabdus</taxon>
    </lineage>
</organism>
<dbReference type="GO" id="GO:0016853">
    <property type="term" value="F:isomerase activity"/>
    <property type="evidence" value="ECO:0007669"/>
    <property type="project" value="UniProtKB-KW"/>
</dbReference>
<name>A0A371B5D0_9SPHN</name>
<evidence type="ECO:0000259" key="1">
    <source>
        <dbReference type="Pfam" id="PF13462"/>
    </source>
</evidence>
<evidence type="ECO:0000313" key="3">
    <source>
        <dbReference type="Proteomes" id="UP000263833"/>
    </source>
</evidence>
<sequence>MQMRRSNSEADMATRFPTIFQKSLTLFAVAAALGGGALVAAPAKSNWLQTFSLTPKGSHIIGNPAAPTKLVEYASYTCGHCAHFEIDDVPQIKNQFVASGKVSFEIRNLVRDPMDLTAAMLARCGGKGRFFGNHRQLMATQAQWANGSKLSKATIDLLEAKNIVGFMQGAYTELGLDKVMAQRGVTAAQAKVCLADKAAFNTVIAMTDEATEKLKINSTPTLLVNGKVIEGHDFATIKPHLAP</sequence>
<dbReference type="OrthoDB" id="8478320at2"/>
<dbReference type="Gene3D" id="3.40.30.10">
    <property type="entry name" value="Glutaredoxin"/>
    <property type="match status" value="1"/>
</dbReference>
<dbReference type="Proteomes" id="UP000263833">
    <property type="component" value="Unassembled WGS sequence"/>
</dbReference>
<protein>
    <submittedName>
        <fullName evidence="2">Protein-disulfide isomerase</fullName>
    </submittedName>
</protein>
<keyword evidence="3" id="KW-1185">Reference proteome</keyword>
<feature type="domain" description="Thioredoxin-like fold" evidence="1">
    <location>
        <begin position="56"/>
        <end position="233"/>
    </location>
</feature>
<comment type="caution">
    <text evidence="2">The sequence shown here is derived from an EMBL/GenBank/DDBJ whole genome shotgun (WGS) entry which is preliminary data.</text>
</comment>
<gene>
    <name evidence="2" type="ORF">DXH95_11905</name>
</gene>
<keyword evidence="2" id="KW-0413">Isomerase</keyword>
<proteinExistence type="predicted"/>
<dbReference type="EMBL" id="QRGP01000002">
    <property type="protein sequence ID" value="RDV02653.1"/>
    <property type="molecule type" value="Genomic_DNA"/>
</dbReference>